<comment type="caution">
    <text evidence="2">The sequence shown here is derived from an EMBL/GenBank/DDBJ whole genome shotgun (WGS) entry which is preliminary data.</text>
</comment>
<keyword evidence="1" id="KW-0175">Coiled coil</keyword>
<dbReference type="Proteomes" id="UP000000702">
    <property type="component" value="Unassembled WGS sequence"/>
</dbReference>
<feature type="coiled-coil region" evidence="1">
    <location>
        <begin position="101"/>
        <end position="142"/>
    </location>
</feature>
<reference evidence="3" key="1">
    <citation type="submission" date="2011-07" db="EMBL/GenBank/DDBJ databases">
        <title>Divergent evolution of antigenic variation in African trypanosomes.</title>
        <authorList>
            <person name="Jackson A.P."/>
            <person name="Berry A."/>
            <person name="Allison H.C."/>
            <person name="Burton P."/>
            <person name="Anderson J."/>
            <person name="Aslett M."/>
            <person name="Brown R."/>
            <person name="Corton N."/>
            <person name="Harris D."/>
            <person name="Hauser H."/>
            <person name="Gamble J."/>
            <person name="Gilderthorp R."/>
            <person name="McQuillan J."/>
            <person name="Quail M.A."/>
            <person name="Sanders M."/>
            <person name="Van Tonder A."/>
            <person name="Ginger M.L."/>
            <person name="Donelson J.E."/>
            <person name="Field M.C."/>
            <person name="Barry J.D."/>
            <person name="Berriman M."/>
            <person name="Hertz-Fowler C."/>
        </authorList>
    </citation>
    <scope>NUCLEOTIDE SEQUENCE [LARGE SCALE GENOMIC DNA]</scope>
    <source>
        <strain evidence="3">IL3000</strain>
    </source>
</reference>
<dbReference type="EMBL" id="CAEQ01002444">
    <property type="protein sequence ID" value="CCD16786.1"/>
    <property type="molecule type" value="Genomic_DNA"/>
</dbReference>
<accession>F9WHJ3</accession>
<name>F9WHJ3_TRYCI</name>
<protein>
    <submittedName>
        <fullName evidence="2">WGS project CAEQ00000000 data, annotated contig 656</fullName>
    </submittedName>
</protein>
<evidence type="ECO:0000313" key="2">
    <source>
        <dbReference type="EMBL" id="CCD16786.1"/>
    </source>
</evidence>
<evidence type="ECO:0000313" key="3">
    <source>
        <dbReference type="Proteomes" id="UP000000702"/>
    </source>
</evidence>
<reference evidence="2 3" key="2">
    <citation type="journal article" date="2012" name="Proc. Natl. Acad. Sci. U.S.A.">
        <title>Antigenic diversity is generated by distinct evolutionary mechanisms in African trypanosome species.</title>
        <authorList>
            <person name="Jackson A.P."/>
            <person name="Berry A."/>
            <person name="Aslett M."/>
            <person name="Allison H.C."/>
            <person name="Burton P."/>
            <person name="Vavrova-Anderson J."/>
            <person name="Brown R."/>
            <person name="Browne H."/>
            <person name="Corton N."/>
            <person name="Hauser H."/>
            <person name="Gamble J."/>
            <person name="Gilderthorp R."/>
            <person name="Marcello L."/>
            <person name="McQuillan J."/>
            <person name="Otto T.D."/>
            <person name="Quail M.A."/>
            <person name="Sanders M.J."/>
            <person name="van Tonder A."/>
            <person name="Ginger M.L."/>
            <person name="Field M.C."/>
            <person name="Barry J.D."/>
            <person name="Hertz-Fowler C."/>
            <person name="Berriman M."/>
        </authorList>
    </citation>
    <scope>NUCLEOTIDE SEQUENCE [LARGE SCALE GENOMIC DNA]</scope>
    <source>
        <strain evidence="2 3">IL3000</strain>
    </source>
</reference>
<gene>
    <name evidence="2" type="ORF">TCIL3000_0_16860</name>
</gene>
<evidence type="ECO:0000256" key="1">
    <source>
        <dbReference type="SAM" id="Coils"/>
    </source>
</evidence>
<keyword evidence="3" id="KW-1185">Reference proteome</keyword>
<proteinExistence type="predicted"/>
<sequence length="179" mass="20170">MPNKEIEARLQKESKKLQPVGDRLRAFCFSNSGIEKSAEELQSIVGRLRDSKNQDILTKELPAFVNKLQDVAAQIPPSRRTESSEVLEELPLIEAEIRSVLDQLQDAMKGFQSAADRLKALCNREAKEVERAAEELQSMADRFGTPDTPKILEEERPAFVNKELATCGRPAHSLKPWSR</sequence>
<dbReference type="AlphaFoldDB" id="F9WHJ3"/>
<dbReference type="VEuPathDB" id="TriTrypDB:TcIL3000_0_16860"/>
<organism evidence="2 3">
    <name type="scientific">Trypanosoma congolense (strain IL3000)</name>
    <dbReference type="NCBI Taxonomy" id="1068625"/>
    <lineage>
        <taxon>Eukaryota</taxon>
        <taxon>Discoba</taxon>
        <taxon>Euglenozoa</taxon>
        <taxon>Kinetoplastea</taxon>
        <taxon>Metakinetoplastina</taxon>
        <taxon>Trypanosomatida</taxon>
        <taxon>Trypanosomatidae</taxon>
        <taxon>Trypanosoma</taxon>
        <taxon>Nannomonas</taxon>
    </lineage>
</organism>